<evidence type="ECO:0000313" key="2">
    <source>
        <dbReference type="EMBL" id="OGI99581.1"/>
    </source>
</evidence>
<evidence type="ECO:0000313" key="3">
    <source>
        <dbReference type="Proteomes" id="UP000176479"/>
    </source>
</evidence>
<dbReference type="Proteomes" id="UP000176479">
    <property type="component" value="Unassembled WGS sequence"/>
</dbReference>
<keyword evidence="1" id="KW-0812">Transmembrane</keyword>
<organism evidence="2 3">
    <name type="scientific">Candidatus Nomurabacteria bacterium RIFCSPLOWO2_02_FULL_40_10</name>
    <dbReference type="NCBI Taxonomy" id="1801786"/>
    <lineage>
        <taxon>Bacteria</taxon>
        <taxon>Candidatus Nomuraibacteriota</taxon>
    </lineage>
</organism>
<gene>
    <name evidence="2" type="ORF">A3H53_02285</name>
</gene>
<dbReference type="AlphaFoldDB" id="A0A1F6XZQ7"/>
<evidence type="ECO:0000256" key="1">
    <source>
        <dbReference type="SAM" id="Phobius"/>
    </source>
</evidence>
<comment type="caution">
    <text evidence="2">The sequence shown here is derived from an EMBL/GenBank/DDBJ whole genome shotgun (WGS) entry which is preliminary data.</text>
</comment>
<reference evidence="2 3" key="1">
    <citation type="journal article" date="2016" name="Nat. Commun.">
        <title>Thousands of microbial genomes shed light on interconnected biogeochemical processes in an aquifer system.</title>
        <authorList>
            <person name="Anantharaman K."/>
            <person name="Brown C.T."/>
            <person name="Hug L.A."/>
            <person name="Sharon I."/>
            <person name="Castelle C.J."/>
            <person name="Probst A.J."/>
            <person name="Thomas B.C."/>
            <person name="Singh A."/>
            <person name="Wilkins M.J."/>
            <person name="Karaoz U."/>
            <person name="Brodie E.L."/>
            <person name="Williams K.H."/>
            <person name="Hubbard S.S."/>
            <person name="Banfield J.F."/>
        </authorList>
    </citation>
    <scope>NUCLEOTIDE SEQUENCE [LARGE SCALE GENOMIC DNA]</scope>
</reference>
<name>A0A1F6XZQ7_9BACT</name>
<proteinExistence type="predicted"/>
<keyword evidence="1" id="KW-0472">Membrane</keyword>
<sequence length="422" mass="47095">MPKHLLQDIVVKAKRAPATVAHEMEMRRKNISIERVKQIKKEGKRHRYALWFVASISILFLLFALSYFFLKVTIEVNPKIQNVVLNENLSAFKGADADSSLAFDLIVISGEESRQVRSVEEKDVSEKAQGTVVIYNTFSSANQRLSIDTRLEGSNGKIYKTKKALVVPGMKDSTPGSIEVNIYGAEAGAEYNSAPLDFTIFGFKGTPKYSKFYARSKGPITGGFKGKSPFVSDKEKTVAINELKTALQAKLFKKATDQIPSGFVLFKDAVSFHTEEGDNEFVFSEGNTVSIKQKGALYGFLFNEQKLAKKIAQNVIKDYDGSAVYLSDIQSLIFSLSIDKENMSPEDIKNINFNLSGNAKIVWKLDEAKFKTDLLGKSKKDFSQILLQYPNIISADLAISPFWKTSLPDKSKDIKVIVNYPK</sequence>
<accession>A0A1F6XZQ7</accession>
<keyword evidence="1" id="KW-1133">Transmembrane helix</keyword>
<evidence type="ECO:0008006" key="4">
    <source>
        <dbReference type="Google" id="ProtNLM"/>
    </source>
</evidence>
<protein>
    <recommendedName>
        <fullName evidence="4">Baseplate protein J-like domain-containing protein</fullName>
    </recommendedName>
</protein>
<dbReference type="EMBL" id="MFVK01000015">
    <property type="protein sequence ID" value="OGI99581.1"/>
    <property type="molecule type" value="Genomic_DNA"/>
</dbReference>
<feature type="transmembrane region" description="Helical" evidence="1">
    <location>
        <begin position="48"/>
        <end position="70"/>
    </location>
</feature>